<dbReference type="Proteomes" id="UP001157006">
    <property type="component" value="Chromosome 4"/>
</dbReference>
<keyword evidence="3" id="KW-1185">Reference proteome</keyword>
<dbReference type="GO" id="GO:0009506">
    <property type="term" value="C:plasmodesma"/>
    <property type="evidence" value="ECO:0007669"/>
    <property type="project" value="TreeGrafter"/>
</dbReference>
<protein>
    <recommendedName>
        <fullName evidence="4">Transmembrane protein</fullName>
    </recommendedName>
</protein>
<keyword evidence="1" id="KW-1133">Transmembrane helix</keyword>
<reference evidence="2 3" key="1">
    <citation type="submission" date="2023-01" db="EMBL/GenBank/DDBJ databases">
        <authorList>
            <person name="Kreplak J."/>
        </authorList>
    </citation>
    <scope>NUCLEOTIDE SEQUENCE [LARGE SCALE GENOMIC DNA]</scope>
</reference>
<keyword evidence="1" id="KW-0812">Transmembrane</keyword>
<evidence type="ECO:0000313" key="3">
    <source>
        <dbReference type="Proteomes" id="UP001157006"/>
    </source>
</evidence>
<feature type="transmembrane region" description="Helical" evidence="1">
    <location>
        <begin position="473"/>
        <end position="495"/>
    </location>
</feature>
<feature type="transmembrane region" description="Helical" evidence="1">
    <location>
        <begin position="270"/>
        <end position="291"/>
    </location>
</feature>
<evidence type="ECO:0008006" key="4">
    <source>
        <dbReference type="Google" id="ProtNLM"/>
    </source>
</evidence>
<dbReference type="PANTHER" id="PTHR31414">
    <property type="entry name" value="TRANSMEMBRANE PROTEIN DDB_G0292058"/>
    <property type="match status" value="1"/>
</dbReference>
<keyword evidence="1" id="KW-0472">Membrane</keyword>
<organism evidence="2 3">
    <name type="scientific">Vicia faba</name>
    <name type="common">Broad bean</name>
    <name type="synonym">Faba vulgaris</name>
    <dbReference type="NCBI Taxonomy" id="3906"/>
    <lineage>
        <taxon>Eukaryota</taxon>
        <taxon>Viridiplantae</taxon>
        <taxon>Streptophyta</taxon>
        <taxon>Embryophyta</taxon>
        <taxon>Tracheophyta</taxon>
        <taxon>Spermatophyta</taxon>
        <taxon>Magnoliopsida</taxon>
        <taxon>eudicotyledons</taxon>
        <taxon>Gunneridae</taxon>
        <taxon>Pentapetalae</taxon>
        <taxon>rosids</taxon>
        <taxon>fabids</taxon>
        <taxon>Fabales</taxon>
        <taxon>Fabaceae</taxon>
        <taxon>Papilionoideae</taxon>
        <taxon>50 kb inversion clade</taxon>
        <taxon>NPAAA clade</taxon>
        <taxon>Hologalegina</taxon>
        <taxon>IRL clade</taxon>
        <taxon>Fabeae</taxon>
        <taxon>Vicia</taxon>
    </lineage>
</organism>
<evidence type="ECO:0000313" key="2">
    <source>
        <dbReference type="EMBL" id="CAI8610443.1"/>
    </source>
</evidence>
<feature type="transmembrane region" description="Helical" evidence="1">
    <location>
        <begin position="92"/>
        <end position="117"/>
    </location>
</feature>
<dbReference type="InterPro" id="IPR040283">
    <property type="entry name" value="DDB_G0292058-like"/>
</dbReference>
<sequence length="509" mass="57418">MLRLTSNSSFLIFFFSLFLFLYSFHSFPIRDGVKLDGDKQLNKGVMHNTTLTLAQHRMSRQDFFNHFEVYTGGWNISNSDYITSVLSTAVPFFVVAVIWLMIFGIILEIICCCYCCFPKESDGYSQPDCISLIFLILCALIVIGGCVILYSNEQEFQETTSDTIDYIVSQVEFTVENLKNVSNSFDSAKTIADELKLPPEADMGIDIVKKKILDAAIALSNKTHDNSQILHGVLDKVKLSLITVGSSMIIISVIGLFTLVLGLKCILYSLVVAGWIIVAGTFMLSGGFIFLHNVIGDTCVTMNEWSLNPTNHTALDEILPCVDNETSLETFLKSKSETYILVNSVNGLISKVLNNDNIFPNNQSSPLVPLLCNPFNNDFTDRQCAVGEVGFENAIEVWKNYSCEVSGSDNHCRTTGRITPFIYKQLTTVVNVTYSLYHYGPFLVDLMDCTFVRKTFIDINNNYCPSLEKCTKWIYWGLFVVSAAVMLSLIFWIFCENQPYHSHYYIRQF</sequence>
<proteinExistence type="predicted"/>
<dbReference type="EMBL" id="OX451739">
    <property type="protein sequence ID" value="CAI8610443.1"/>
    <property type="molecule type" value="Genomic_DNA"/>
</dbReference>
<evidence type="ECO:0000256" key="1">
    <source>
        <dbReference type="SAM" id="Phobius"/>
    </source>
</evidence>
<gene>
    <name evidence="2" type="ORF">VFH_IV182760</name>
</gene>
<dbReference type="GO" id="GO:0005886">
    <property type="term" value="C:plasma membrane"/>
    <property type="evidence" value="ECO:0007669"/>
    <property type="project" value="TreeGrafter"/>
</dbReference>
<dbReference type="AlphaFoldDB" id="A0AAV1AM38"/>
<name>A0AAV1AM38_VICFA</name>
<feature type="transmembrane region" description="Helical" evidence="1">
    <location>
        <begin position="129"/>
        <end position="150"/>
    </location>
</feature>
<dbReference type="PANTHER" id="PTHR31414:SF15">
    <property type="entry name" value="PLASMA MEMBRANE FUSION PROTEIN"/>
    <property type="match status" value="1"/>
</dbReference>
<feature type="transmembrane region" description="Helical" evidence="1">
    <location>
        <begin position="239"/>
        <end position="263"/>
    </location>
</feature>
<accession>A0AAV1AM38</accession>